<name>A0A3M7SNT9_BRAPC</name>
<evidence type="ECO:0000313" key="1">
    <source>
        <dbReference type="EMBL" id="RNA37504.1"/>
    </source>
</evidence>
<dbReference type="Proteomes" id="UP000276133">
    <property type="component" value="Unassembled WGS sequence"/>
</dbReference>
<accession>A0A3M7SNT9</accession>
<sequence length="79" mass="9432">MDFQSIHTLKFCQQNFLLSKYRNGQPSSKLENIVESFKLKASHMSIFYQIWLNVISKLMNIYLTEFSDSKLQKYFIKSI</sequence>
<reference evidence="1 2" key="1">
    <citation type="journal article" date="2018" name="Sci. Rep.">
        <title>Genomic signatures of local adaptation to the degree of environmental predictability in rotifers.</title>
        <authorList>
            <person name="Franch-Gras L."/>
            <person name="Hahn C."/>
            <person name="Garcia-Roger E.M."/>
            <person name="Carmona M.J."/>
            <person name="Serra M."/>
            <person name="Gomez A."/>
        </authorList>
    </citation>
    <scope>NUCLEOTIDE SEQUENCE [LARGE SCALE GENOMIC DNA]</scope>
    <source>
        <strain evidence="1">HYR1</strain>
    </source>
</reference>
<evidence type="ECO:0000313" key="2">
    <source>
        <dbReference type="Proteomes" id="UP000276133"/>
    </source>
</evidence>
<keyword evidence="2" id="KW-1185">Reference proteome</keyword>
<comment type="caution">
    <text evidence="1">The sequence shown here is derived from an EMBL/GenBank/DDBJ whole genome shotgun (WGS) entry which is preliminary data.</text>
</comment>
<dbReference type="EMBL" id="REGN01001038">
    <property type="protein sequence ID" value="RNA37504.1"/>
    <property type="molecule type" value="Genomic_DNA"/>
</dbReference>
<gene>
    <name evidence="1" type="ORF">BpHYR1_005142</name>
</gene>
<proteinExistence type="predicted"/>
<protein>
    <submittedName>
        <fullName evidence="1">Uncharacterized protein</fullName>
    </submittedName>
</protein>
<dbReference type="AlphaFoldDB" id="A0A3M7SNT9"/>
<organism evidence="1 2">
    <name type="scientific">Brachionus plicatilis</name>
    <name type="common">Marine rotifer</name>
    <name type="synonym">Brachionus muelleri</name>
    <dbReference type="NCBI Taxonomy" id="10195"/>
    <lineage>
        <taxon>Eukaryota</taxon>
        <taxon>Metazoa</taxon>
        <taxon>Spiralia</taxon>
        <taxon>Gnathifera</taxon>
        <taxon>Rotifera</taxon>
        <taxon>Eurotatoria</taxon>
        <taxon>Monogononta</taxon>
        <taxon>Pseudotrocha</taxon>
        <taxon>Ploima</taxon>
        <taxon>Brachionidae</taxon>
        <taxon>Brachionus</taxon>
    </lineage>
</organism>